<name>A0A9P8Q8G2_WICPI</name>
<gene>
    <name evidence="1" type="ORF">WICPIJ_004168</name>
</gene>
<dbReference type="Proteomes" id="UP000774326">
    <property type="component" value="Unassembled WGS sequence"/>
</dbReference>
<reference evidence="1" key="2">
    <citation type="submission" date="2021-01" db="EMBL/GenBank/DDBJ databases">
        <authorList>
            <person name="Schikora-Tamarit M.A."/>
        </authorList>
    </citation>
    <scope>NUCLEOTIDE SEQUENCE</scope>
    <source>
        <strain evidence="1">CBS2887</strain>
    </source>
</reference>
<accession>A0A9P8Q8G2</accession>
<sequence>MTDYEFEFDLELDPQQQEELQQEQVSYCQQTHQPCDLIDSPLLSNADVPELSSSLQSLPCSLLQTPLLYDSKINSRSNSLYIADHYIESFDLNNNYEQPKQFNMTTFENAFSDLKSQNANDVINMGSKQIQLNYQKWMNSLKY</sequence>
<protein>
    <submittedName>
        <fullName evidence="1">Uncharacterized protein</fullName>
    </submittedName>
</protein>
<keyword evidence="2" id="KW-1185">Reference proteome</keyword>
<reference evidence="1" key="1">
    <citation type="journal article" date="2021" name="Open Biol.">
        <title>Shared evolutionary footprints suggest mitochondrial oxidative damage underlies multiple complex I losses in fungi.</title>
        <authorList>
            <person name="Schikora-Tamarit M.A."/>
            <person name="Marcet-Houben M."/>
            <person name="Nosek J."/>
            <person name="Gabaldon T."/>
        </authorList>
    </citation>
    <scope>NUCLEOTIDE SEQUENCE</scope>
    <source>
        <strain evidence="1">CBS2887</strain>
    </source>
</reference>
<evidence type="ECO:0000313" key="2">
    <source>
        <dbReference type="Proteomes" id="UP000774326"/>
    </source>
</evidence>
<dbReference type="OrthoDB" id="10575250at2759"/>
<comment type="caution">
    <text evidence="1">The sequence shown here is derived from an EMBL/GenBank/DDBJ whole genome shotgun (WGS) entry which is preliminary data.</text>
</comment>
<proteinExistence type="predicted"/>
<dbReference type="AlphaFoldDB" id="A0A9P8Q8G2"/>
<dbReference type="EMBL" id="JAEUBG010002296">
    <property type="protein sequence ID" value="KAH3684865.1"/>
    <property type="molecule type" value="Genomic_DNA"/>
</dbReference>
<evidence type="ECO:0000313" key="1">
    <source>
        <dbReference type="EMBL" id="KAH3684865.1"/>
    </source>
</evidence>
<organism evidence="1 2">
    <name type="scientific">Wickerhamomyces pijperi</name>
    <name type="common">Yeast</name>
    <name type="synonym">Pichia pijperi</name>
    <dbReference type="NCBI Taxonomy" id="599730"/>
    <lineage>
        <taxon>Eukaryota</taxon>
        <taxon>Fungi</taxon>
        <taxon>Dikarya</taxon>
        <taxon>Ascomycota</taxon>
        <taxon>Saccharomycotina</taxon>
        <taxon>Saccharomycetes</taxon>
        <taxon>Phaffomycetales</taxon>
        <taxon>Wickerhamomycetaceae</taxon>
        <taxon>Wickerhamomyces</taxon>
    </lineage>
</organism>